<dbReference type="GO" id="GO:0016226">
    <property type="term" value="P:iron-sulfur cluster assembly"/>
    <property type="evidence" value="ECO:0007669"/>
    <property type="project" value="InterPro"/>
</dbReference>
<proteinExistence type="predicted"/>
<evidence type="ECO:0000259" key="1">
    <source>
        <dbReference type="Pfam" id="PF01592"/>
    </source>
</evidence>
<reference evidence="2" key="1">
    <citation type="journal article" date="2014" name="Front. Microbiol.">
        <title>High frequency of phylogenetically diverse reductive dehalogenase-homologous genes in deep subseafloor sedimentary metagenomes.</title>
        <authorList>
            <person name="Kawai M."/>
            <person name="Futagami T."/>
            <person name="Toyoda A."/>
            <person name="Takaki Y."/>
            <person name="Nishi S."/>
            <person name="Hori S."/>
            <person name="Arai W."/>
            <person name="Tsubouchi T."/>
            <person name="Morono Y."/>
            <person name="Uchiyama I."/>
            <person name="Ito T."/>
            <person name="Fujiyama A."/>
            <person name="Inagaki F."/>
            <person name="Takami H."/>
        </authorList>
    </citation>
    <scope>NUCLEOTIDE SEQUENCE</scope>
    <source>
        <strain evidence="2">Expedition CK06-06</strain>
    </source>
</reference>
<accession>X1W0R0</accession>
<sequence length="88" mass="9595">GEIVQEASFFTDGCGTSIASGSMVTELARGKKLSQAQRISQKDVLNALGGLPEESEHCALLAADTLKAAIRDYLAMRKEPWKKAYREH</sequence>
<dbReference type="AlphaFoldDB" id="X1W0R0"/>
<dbReference type="CDD" id="cd06664">
    <property type="entry name" value="IscU_like"/>
    <property type="match status" value="1"/>
</dbReference>
<dbReference type="EMBL" id="BARW01036796">
    <property type="protein sequence ID" value="GAJ20640.1"/>
    <property type="molecule type" value="Genomic_DNA"/>
</dbReference>
<dbReference type="GO" id="GO:0051536">
    <property type="term" value="F:iron-sulfur cluster binding"/>
    <property type="evidence" value="ECO:0007669"/>
    <property type="project" value="InterPro"/>
</dbReference>
<name>X1W0R0_9ZZZZ</name>
<dbReference type="Gene3D" id="3.90.1010.10">
    <property type="match status" value="1"/>
</dbReference>
<comment type="caution">
    <text evidence="2">The sequence shown here is derived from an EMBL/GenBank/DDBJ whole genome shotgun (WGS) entry which is preliminary data.</text>
</comment>
<feature type="non-terminal residue" evidence="2">
    <location>
        <position position="1"/>
    </location>
</feature>
<protein>
    <recommendedName>
        <fullName evidence="1">NIF system FeS cluster assembly NifU N-terminal domain-containing protein</fullName>
    </recommendedName>
</protein>
<evidence type="ECO:0000313" key="2">
    <source>
        <dbReference type="EMBL" id="GAJ20640.1"/>
    </source>
</evidence>
<dbReference type="SUPFAM" id="SSF82649">
    <property type="entry name" value="SufE/NifU"/>
    <property type="match status" value="1"/>
</dbReference>
<gene>
    <name evidence="2" type="ORF">S12H4_57012</name>
</gene>
<dbReference type="GO" id="GO:0005506">
    <property type="term" value="F:iron ion binding"/>
    <property type="evidence" value="ECO:0007669"/>
    <property type="project" value="InterPro"/>
</dbReference>
<dbReference type="PANTHER" id="PTHR10093">
    <property type="entry name" value="IRON-SULFUR CLUSTER ASSEMBLY ENZYME NIFU HOMOLOG"/>
    <property type="match status" value="1"/>
</dbReference>
<dbReference type="Pfam" id="PF01592">
    <property type="entry name" value="NifU_N"/>
    <property type="match status" value="1"/>
</dbReference>
<feature type="domain" description="NIF system FeS cluster assembly NifU N-terminal" evidence="1">
    <location>
        <begin position="2"/>
        <end position="78"/>
    </location>
</feature>
<organism evidence="2">
    <name type="scientific">marine sediment metagenome</name>
    <dbReference type="NCBI Taxonomy" id="412755"/>
    <lineage>
        <taxon>unclassified sequences</taxon>
        <taxon>metagenomes</taxon>
        <taxon>ecological metagenomes</taxon>
    </lineage>
</organism>
<dbReference type="InterPro" id="IPR002871">
    <property type="entry name" value="NIF_FeS_clus_asmbl_NifU_N"/>
</dbReference>